<dbReference type="AlphaFoldDB" id="A0A841FQN6"/>
<dbReference type="SUPFAM" id="SSF47413">
    <property type="entry name" value="lambda repressor-like DNA-binding domains"/>
    <property type="match status" value="1"/>
</dbReference>
<protein>
    <submittedName>
        <fullName evidence="2">Transcriptional regulator with XRE-family HTH domain</fullName>
    </submittedName>
</protein>
<dbReference type="Proteomes" id="UP000548476">
    <property type="component" value="Unassembled WGS sequence"/>
</dbReference>
<keyword evidence="3" id="KW-1185">Reference proteome</keyword>
<dbReference type="InterPro" id="IPR001387">
    <property type="entry name" value="Cro/C1-type_HTH"/>
</dbReference>
<dbReference type="PANTHER" id="PTHR35010:SF2">
    <property type="entry name" value="BLL4672 PROTEIN"/>
    <property type="match status" value="1"/>
</dbReference>
<name>A0A841FQN6_9ACTN</name>
<proteinExistence type="predicted"/>
<reference evidence="2 3" key="1">
    <citation type="submission" date="2020-08" db="EMBL/GenBank/DDBJ databases">
        <title>Genomic Encyclopedia of Type Strains, Phase IV (KMG-IV): sequencing the most valuable type-strain genomes for metagenomic binning, comparative biology and taxonomic classification.</title>
        <authorList>
            <person name="Goeker M."/>
        </authorList>
    </citation>
    <scope>NUCLEOTIDE SEQUENCE [LARGE SCALE GENOMIC DNA]</scope>
    <source>
        <strain evidence="2 3">YIM 65646</strain>
    </source>
</reference>
<sequence length="271" mass="28818">MDNELGVFLRARRARVTPADLGLPDGDRRRTPGLRREELAAKAGVSVDYYTRLEQGRESRPSGQVVRALQAALLLNADERAHLDALVARASGTAVEPVPAPEVTPAQRRLVEAVRPAPAYLLSRVSDVLAANAEGLALLPGLAGAPARMNTIRYVFLDPAARERLGDWAASCADNVAHLRSVATTDPGAADLAELVGELTAASPEFTALWARYDVRKWTGRAKVFHHPGAGELSLTSETLTLPEGGRRLVVYQAEPGSPSAAALARLADVG</sequence>
<dbReference type="Pfam" id="PF13560">
    <property type="entry name" value="HTH_31"/>
    <property type="match status" value="1"/>
</dbReference>
<dbReference type="Gene3D" id="3.30.450.180">
    <property type="match status" value="1"/>
</dbReference>
<evidence type="ECO:0000313" key="3">
    <source>
        <dbReference type="Proteomes" id="UP000548476"/>
    </source>
</evidence>
<evidence type="ECO:0000259" key="1">
    <source>
        <dbReference type="PROSITE" id="PS50943"/>
    </source>
</evidence>
<dbReference type="SMART" id="SM00530">
    <property type="entry name" value="HTH_XRE"/>
    <property type="match status" value="1"/>
</dbReference>
<dbReference type="GO" id="GO:0003677">
    <property type="term" value="F:DNA binding"/>
    <property type="evidence" value="ECO:0007669"/>
    <property type="project" value="InterPro"/>
</dbReference>
<accession>A0A841FQN6</accession>
<dbReference type="InterPro" id="IPR010982">
    <property type="entry name" value="Lambda_DNA-bd_dom_sf"/>
</dbReference>
<comment type="caution">
    <text evidence="2">The sequence shown here is derived from an EMBL/GenBank/DDBJ whole genome shotgun (WGS) entry which is preliminary data.</text>
</comment>
<dbReference type="EMBL" id="JACHGT010000016">
    <property type="protein sequence ID" value="MBB6038386.1"/>
    <property type="molecule type" value="Genomic_DNA"/>
</dbReference>
<dbReference type="RefSeq" id="WP_184791183.1">
    <property type="nucleotide sequence ID" value="NZ_BONT01000009.1"/>
</dbReference>
<gene>
    <name evidence="2" type="ORF">HNR73_006269</name>
</gene>
<feature type="domain" description="HTH cro/C1-type" evidence="1">
    <location>
        <begin position="33"/>
        <end position="80"/>
    </location>
</feature>
<dbReference type="PROSITE" id="PS50943">
    <property type="entry name" value="HTH_CROC1"/>
    <property type="match status" value="1"/>
</dbReference>
<dbReference type="PANTHER" id="PTHR35010">
    <property type="entry name" value="BLL4672 PROTEIN-RELATED"/>
    <property type="match status" value="1"/>
</dbReference>
<dbReference type="Gene3D" id="1.10.260.40">
    <property type="entry name" value="lambda repressor-like DNA-binding domains"/>
    <property type="match status" value="1"/>
</dbReference>
<dbReference type="Pfam" id="PF17765">
    <property type="entry name" value="MLTR_LBD"/>
    <property type="match status" value="1"/>
</dbReference>
<evidence type="ECO:0000313" key="2">
    <source>
        <dbReference type="EMBL" id="MBB6038386.1"/>
    </source>
</evidence>
<organism evidence="2 3">
    <name type="scientific">Phytomonospora endophytica</name>
    <dbReference type="NCBI Taxonomy" id="714109"/>
    <lineage>
        <taxon>Bacteria</taxon>
        <taxon>Bacillati</taxon>
        <taxon>Actinomycetota</taxon>
        <taxon>Actinomycetes</taxon>
        <taxon>Micromonosporales</taxon>
        <taxon>Micromonosporaceae</taxon>
        <taxon>Phytomonospora</taxon>
    </lineage>
</organism>
<dbReference type="InterPro" id="IPR041413">
    <property type="entry name" value="MLTR_LBD"/>
</dbReference>
<dbReference type="CDD" id="cd00093">
    <property type="entry name" value="HTH_XRE"/>
    <property type="match status" value="1"/>
</dbReference>